<evidence type="ECO:0000256" key="1">
    <source>
        <dbReference type="SAM" id="SignalP"/>
    </source>
</evidence>
<keyword evidence="1" id="KW-0732">Signal</keyword>
<dbReference type="InterPro" id="IPR051344">
    <property type="entry name" value="Vgb"/>
</dbReference>
<dbReference type="InterPro" id="IPR013424">
    <property type="entry name" value="Ice-binding_C"/>
</dbReference>
<dbReference type="AlphaFoldDB" id="A0A2W4VQS9"/>
<protein>
    <submittedName>
        <fullName evidence="2">PEP-CTERM sorting domain-containing protein</fullName>
    </submittedName>
</protein>
<feature type="signal peptide" evidence="1">
    <location>
        <begin position="1"/>
        <end position="26"/>
    </location>
</feature>
<feature type="chain" id="PRO_5015886620" evidence="1">
    <location>
        <begin position="27"/>
        <end position="351"/>
    </location>
</feature>
<accession>A0A2W4VQS9</accession>
<comment type="caution">
    <text evidence="2">The sequence shown here is derived from an EMBL/GenBank/DDBJ whole genome shotgun (WGS) entry which is preliminary data.</text>
</comment>
<proteinExistence type="predicted"/>
<organism evidence="2 3">
    <name type="scientific">Shackletoniella antarctica</name>
    <dbReference type="NCBI Taxonomy" id="268115"/>
    <lineage>
        <taxon>Bacteria</taxon>
        <taxon>Bacillati</taxon>
        <taxon>Cyanobacteriota</taxon>
        <taxon>Cyanophyceae</taxon>
        <taxon>Oculatellales</taxon>
        <taxon>Oculatellaceae</taxon>
        <taxon>Shackletoniella</taxon>
    </lineage>
</organism>
<dbReference type="Gene3D" id="2.120.10.30">
    <property type="entry name" value="TolB, C-terminal domain"/>
    <property type="match status" value="1"/>
</dbReference>
<dbReference type="PANTHER" id="PTHR40274">
    <property type="entry name" value="VIRGINIAMYCIN B LYASE"/>
    <property type="match status" value="1"/>
</dbReference>
<evidence type="ECO:0000313" key="3">
    <source>
        <dbReference type="Proteomes" id="UP000249081"/>
    </source>
</evidence>
<dbReference type="InterPro" id="IPR011042">
    <property type="entry name" value="6-blade_b-propeller_TolB-like"/>
</dbReference>
<evidence type="ECO:0000313" key="2">
    <source>
        <dbReference type="EMBL" id="PZO34806.1"/>
    </source>
</evidence>
<name>A0A2W4VQS9_9CYAN</name>
<dbReference type="SUPFAM" id="SSF101898">
    <property type="entry name" value="NHL repeat"/>
    <property type="match status" value="1"/>
</dbReference>
<gene>
    <name evidence="2" type="ORF">DCF17_19830</name>
</gene>
<reference evidence="2 3" key="2">
    <citation type="submission" date="2018-06" db="EMBL/GenBank/DDBJ databases">
        <title>Metagenomic assembly of (sub)arctic Cyanobacteria and their associated microbiome from non-axenic cultures.</title>
        <authorList>
            <person name="Baurain D."/>
        </authorList>
    </citation>
    <scope>NUCLEOTIDE SEQUENCE [LARGE SCALE GENOMIC DNA]</scope>
    <source>
        <strain evidence="2">ULC041bin1</strain>
    </source>
</reference>
<dbReference type="PANTHER" id="PTHR40274:SF3">
    <property type="entry name" value="VIRGINIAMYCIN B LYASE"/>
    <property type="match status" value="1"/>
</dbReference>
<dbReference type="EMBL" id="QBMN01000192">
    <property type="protein sequence ID" value="PZO34806.1"/>
    <property type="molecule type" value="Genomic_DNA"/>
</dbReference>
<sequence length="351" mass="36958">MKCSTQFGLSLLTAFGIATSFTAADAALLVGNTSGNNIVIFDEIVGNFLGELIPDNGLLDSPDTFVYGPDGNLYVSSGTTPENSAILRFTPKGEFIDVFASGNGLFRPYGVAFGPDNNLYVSSFLSDQILRYDGTSGAFIDVFASRQGIAPDGLNGPNGLLFGPDGRLYVTTQGSVAVEGIPVFGQPSIILSYDITTQEKTVFAQEPEPSPDSFGFVSFLGMAVDPLSGNLVVSDFANGIRSYDFLDGTLLSELSTNYTESVPSSSFIGSLAFAPNGDLFTVGFDITSEIGSILKYDGLTKERSLLADASPELKRPIGILYAAQPVPEPFMVGGLAIAAGGLVLSRRRPHG</sequence>
<reference evidence="3" key="1">
    <citation type="submission" date="2018-04" db="EMBL/GenBank/DDBJ databases">
        <authorList>
            <person name="Cornet L."/>
        </authorList>
    </citation>
    <scope>NUCLEOTIDE SEQUENCE [LARGE SCALE GENOMIC DNA]</scope>
</reference>
<dbReference type="NCBIfam" id="TIGR02595">
    <property type="entry name" value="PEP_CTERM"/>
    <property type="match status" value="1"/>
</dbReference>
<dbReference type="Proteomes" id="UP000249081">
    <property type="component" value="Unassembled WGS sequence"/>
</dbReference>